<gene>
    <name evidence="6" type="ORF">D0864_06448</name>
</gene>
<comment type="caution">
    <text evidence="6">The sequence shown here is derived from an EMBL/GenBank/DDBJ whole genome shotgun (WGS) entry which is preliminary data.</text>
</comment>
<dbReference type="FunFam" id="2.20.25.20:FF:000001">
    <property type="entry name" value="Casein kinase II subunit beta"/>
    <property type="match status" value="1"/>
</dbReference>
<evidence type="ECO:0000256" key="1">
    <source>
        <dbReference type="ARBA" id="ARBA00006941"/>
    </source>
</evidence>
<accession>A0A3M7FKJ6</accession>
<dbReference type="EMBL" id="QWIO01000646">
    <property type="protein sequence ID" value="RMY89368.1"/>
    <property type="molecule type" value="Genomic_DNA"/>
</dbReference>
<dbReference type="SMART" id="SM01085">
    <property type="entry name" value="CK_II_beta"/>
    <property type="match status" value="1"/>
</dbReference>
<dbReference type="PROSITE" id="PS01101">
    <property type="entry name" value="CK2_BETA"/>
    <property type="match status" value="1"/>
</dbReference>
<feature type="region of interest" description="Disordered" evidence="5">
    <location>
        <begin position="253"/>
        <end position="280"/>
    </location>
</feature>
<organism evidence="6 7">
    <name type="scientific">Hortaea werneckii</name>
    <name type="common">Black yeast</name>
    <name type="synonym">Cladosporium werneckii</name>
    <dbReference type="NCBI Taxonomy" id="91943"/>
    <lineage>
        <taxon>Eukaryota</taxon>
        <taxon>Fungi</taxon>
        <taxon>Dikarya</taxon>
        <taxon>Ascomycota</taxon>
        <taxon>Pezizomycotina</taxon>
        <taxon>Dothideomycetes</taxon>
        <taxon>Dothideomycetidae</taxon>
        <taxon>Mycosphaerellales</taxon>
        <taxon>Teratosphaeriaceae</taxon>
        <taxon>Hortaea</taxon>
    </lineage>
</organism>
<dbReference type="Gene3D" id="1.10.1820.10">
    <property type="entry name" value="protein kinase ck2 holoenzyme, chain C, domain 1"/>
    <property type="match status" value="1"/>
</dbReference>
<dbReference type="PRINTS" id="PR00472">
    <property type="entry name" value="CASNKINASEII"/>
</dbReference>
<dbReference type="PANTHER" id="PTHR11740:SF39">
    <property type="entry name" value="CASEIN KINASE II SUBUNIT BETA"/>
    <property type="match status" value="1"/>
</dbReference>
<feature type="region of interest" description="Disordered" evidence="5">
    <location>
        <begin position="1"/>
        <end position="41"/>
    </location>
</feature>
<sequence length="816" mass="93984">MPNIYSSPTGPRLAGLHDKIFVDPPPPSSQPNDEDTDMPNYHSQSENTEVATYVQEFISSRGNEYFCEIDEDYLTDRFNLTGLNTEVQHYQYALDLVTDVFDMEVDDDMRESIEKNARHLYGLVHARYVVTTRGLAKMMEKYKQGVFGKCPRVICESQHLLPMGQHDQPGMSNVKLYCAKCEDLYNPKSSRHNSIDGAYFGSSFHNILFQVYPGLMPQKTQRRYEPRIYGFRVHASAALMRWQEERREEMKDRLRSRGLETGFEDEDEDDDDLESEEDEARVQEDGIDDMFEGPGIQMQTHPASVHPSSSGTPGWVFTSLACPEDYLPHPLRRRPNAYFIFKFRMAYNTANSFDLLPIEHIGNYLNDRDLCAYRLVCQSTHNAIDADGCSFWRRRFMTTFEKPTWTASNNVKYRQAYHKRRRALMYGAEFWVAITKSTGKDYAKEIRRGTRCLEVLRDMIVDSFSEKREGDLAYESKNLRLIYKFVQNYDLLDVVMATDHKKEKDLLCLPKQLLCTIWSLLAPAMLSLDFEHAPTLGFPDSQQVVYGTTSAHPIFGGCNGLDINMEWVVHHLNFWKYHMVRSEENTLYRAFKSLSPKETPRFWDAQLKLGGSKLGKYWKGSYAYVERGEVAMIRAGEGQDDTIQDLFNGETDIGQFQDMQLNWLDEADGLATWPKLFERHLHSLRRPENKARTRAQHRSSTVPDAISDLKPQNFQFLAEGHDTTEDFCAQGWLNALPAQHGVPGWQRMTMMKYFEDPGTGVIDTDALWAYEGVVLSGGQIMLGRWWCPSDGTGEWMYSGPFILWGVDRSDAVDGDQ</sequence>
<evidence type="ECO:0000313" key="7">
    <source>
        <dbReference type="Proteomes" id="UP000269539"/>
    </source>
</evidence>
<feature type="region of interest" description="Disordered" evidence="5">
    <location>
        <begin position="687"/>
        <end position="706"/>
    </location>
</feature>
<name>A0A3M7FKJ6_HORWE</name>
<reference evidence="6 7" key="1">
    <citation type="journal article" date="2018" name="BMC Genomics">
        <title>Genomic evidence for intraspecific hybridization in a clonal and extremely halotolerant yeast.</title>
        <authorList>
            <person name="Gostincar C."/>
            <person name="Stajich J.E."/>
            <person name="Zupancic J."/>
            <person name="Zalar P."/>
            <person name="Gunde-Cimerman N."/>
        </authorList>
    </citation>
    <scope>NUCLEOTIDE SEQUENCE [LARGE SCALE GENOMIC DNA]</scope>
    <source>
        <strain evidence="6 7">EXF-10513</strain>
    </source>
</reference>
<protein>
    <recommendedName>
        <fullName evidence="4">Casein kinase II subunit beta</fullName>
        <shortName evidence="4">CK II beta</shortName>
    </recommendedName>
</protein>
<dbReference type="Proteomes" id="UP000269539">
    <property type="component" value="Unassembled WGS sequence"/>
</dbReference>
<dbReference type="PANTHER" id="PTHR11740">
    <property type="entry name" value="CASEIN KINASE II SUBUNIT BETA"/>
    <property type="match status" value="1"/>
</dbReference>
<comment type="subunit">
    <text evidence="4">Tetramer of two alpha and two beta subunits.</text>
</comment>
<proteinExistence type="inferred from homology"/>
<evidence type="ECO:0000256" key="3">
    <source>
        <dbReference type="ARBA" id="ARBA00062110"/>
    </source>
</evidence>
<dbReference type="InterPro" id="IPR000704">
    <property type="entry name" value="Casein_kinase_II_reg-sub"/>
</dbReference>
<comment type="function">
    <text evidence="2 4">Regulatory subunit of casein kinase II/CK2. As part of the kinase complex regulates the basal catalytic activity of the alpha subunit a constitutively active serine/threonine-protein kinase that phosphorylates a large number of substrates containing acidic residues C-terminal to the phosphorylated serine or threonine.</text>
</comment>
<dbReference type="InterPro" id="IPR035991">
    <property type="entry name" value="Casein_kinase_II_beta-like"/>
</dbReference>
<dbReference type="InterPro" id="IPR016149">
    <property type="entry name" value="Casein_kin_II_reg-sub_N"/>
</dbReference>
<dbReference type="Gene3D" id="2.20.25.20">
    <property type="match status" value="1"/>
</dbReference>
<feature type="compositionally biased region" description="Acidic residues" evidence="5">
    <location>
        <begin position="262"/>
        <end position="280"/>
    </location>
</feature>
<evidence type="ECO:0000256" key="4">
    <source>
        <dbReference type="RuleBase" id="RU361268"/>
    </source>
</evidence>
<dbReference type="AlphaFoldDB" id="A0A3M7FKJ6"/>
<dbReference type="GO" id="GO:0034456">
    <property type="term" value="C:UTP-C complex"/>
    <property type="evidence" value="ECO:0007669"/>
    <property type="project" value="TreeGrafter"/>
</dbReference>
<evidence type="ECO:0000256" key="5">
    <source>
        <dbReference type="SAM" id="MobiDB-lite"/>
    </source>
</evidence>
<comment type="similarity">
    <text evidence="1 4">Belongs to the casein kinase 2 subunit beta family.</text>
</comment>
<dbReference type="Pfam" id="PF01214">
    <property type="entry name" value="CK_II_beta"/>
    <property type="match status" value="1"/>
</dbReference>
<dbReference type="VEuPathDB" id="FungiDB:BTJ68_04162"/>
<comment type="subunit">
    <text evidence="3">Tetramer composed of two alpha chains, one beta chain and one beta' chain.</text>
</comment>
<dbReference type="FunFam" id="1.10.1820.10:FF:000003">
    <property type="entry name" value="Casein kinase II subunit beta"/>
    <property type="match status" value="1"/>
</dbReference>
<evidence type="ECO:0000256" key="2">
    <source>
        <dbReference type="ARBA" id="ARBA00045899"/>
    </source>
</evidence>
<dbReference type="GO" id="GO:0019887">
    <property type="term" value="F:protein kinase regulator activity"/>
    <property type="evidence" value="ECO:0007669"/>
    <property type="project" value="InterPro"/>
</dbReference>
<dbReference type="GO" id="GO:0005956">
    <property type="term" value="C:protein kinase CK2 complex"/>
    <property type="evidence" value="ECO:0007669"/>
    <property type="project" value="UniProtKB-UniRule"/>
</dbReference>
<dbReference type="GO" id="GO:0005737">
    <property type="term" value="C:cytoplasm"/>
    <property type="evidence" value="ECO:0007669"/>
    <property type="project" value="TreeGrafter"/>
</dbReference>
<dbReference type="SUPFAM" id="SSF57798">
    <property type="entry name" value="Casein kinase II beta subunit"/>
    <property type="match status" value="1"/>
</dbReference>
<evidence type="ECO:0000313" key="6">
    <source>
        <dbReference type="EMBL" id="RMY89368.1"/>
    </source>
</evidence>
<dbReference type="GO" id="GO:0006359">
    <property type="term" value="P:regulation of transcription by RNA polymerase III"/>
    <property type="evidence" value="ECO:0007669"/>
    <property type="project" value="TreeGrafter"/>
</dbReference>